<protein>
    <submittedName>
        <fullName evidence="2">Iron-sulfur cluster assembly scaffold protein</fullName>
    </submittedName>
</protein>
<dbReference type="SUPFAM" id="SSF82649">
    <property type="entry name" value="SufE/NifU"/>
    <property type="match status" value="1"/>
</dbReference>
<dbReference type="Gene3D" id="3.90.1010.10">
    <property type="match status" value="1"/>
</dbReference>
<dbReference type="GO" id="GO:0016226">
    <property type="term" value="P:iron-sulfur cluster assembly"/>
    <property type="evidence" value="ECO:0007669"/>
    <property type="project" value="InterPro"/>
</dbReference>
<dbReference type="RefSeq" id="WP_143774972.1">
    <property type="nucleotide sequence ID" value="NZ_VKKU01000001.1"/>
</dbReference>
<dbReference type="GO" id="GO:0051536">
    <property type="term" value="F:iron-sulfur cluster binding"/>
    <property type="evidence" value="ECO:0007669"/>
    <property type="project" value="InterPro"/>
</dbReference>
<proteinExistence type="predicted"/>
<dbReference type="Proteomes" id="UP000320160">
    <property type="component" value="Unassembled WGS sequence"/>
</dbReference>
<organism evidence="2 3">
    <name type="scientific">Sphingorhabdus contaminans</name>
    <dbReference type="NCBI Taxonomy" id="1343899"/>
    <lineage>
        <taxon>Bacteria</taxon>
        <taxon>Pseudomonadati</taxon>
        <taxon>Pseudomonadota</taxon>
        <taxon>Alphaproteobacteria</taxon>
        <taxon>Sphingomonadales</taxon>
        <taxon>Sphingomonadaceae</taxon>
        <taxon>Sphingorhabdus</taxon>
    </lineage>
</organism>
<reference evidence="2 3" key="1">
    <citation type="submission" date="2019-07" db="EMBL/GenBank/DDBJ databases">
        <authorList>
            <person name="Park M."/>
        </authorList>
    </citation>
    <scope>NUCLEOTIDE SEQUENCE [LARGE SCALE GENOMIC DNA]</scope>
    <source>
        <strain evidence="2 3">KCTC32445</strain>
    </source>
</reference>
<evidence type="ECO:0000259" key="1">
    <source>
        <dbReference type="Pfam" id="PF01592"/>
    </source>
</evidence>
<dbReference type="GO" id="GO:0005506">
    <property type="term" value="F:iron ion binding"/>
    <property type="evidence" value="ECO:0007669"/>
    <property type="project" value="InterPro"/>
</dbReference>
<dbReference type="AlphaFoldDB" id="A0A553WHE8"/>
<sequence>MMDSALYNRDILRLATSLVAGERLDNPDGVAESRSPICGSRIHAEIVMGANGTITAIALRANACALGQASAAIVRAHATGCDVEHIAEIRDGLEQALKQNGEMPAHWPELALLAPARDYPSRHAAILLPYDAILAAAAQMKLAS</sequence>
<dbReference type="EMBL" id="VKKU01000001">
    <property type="protein sequence ID" value="TSB04098.1"/>
    <property type="molecule type" value="Genomic_DNA"/>
</dbReference>
<evidence type="ECO:0000313" key="3">
    <source>
        <dbReference type="Proteomes" id="UP000320160"/>
    </source>
</evidence>
<feature type="domain" description="NIF system FeS cluster assembly NifU N-terminal" evidence="1">
    <location>
        <begin position="24"/>
        <end position="111"/>
    </location>
</feature>
<dbReference type="OrthoDB" id="7857113at2"/>
<accession>A0A553WHE8</accession>
<name>A0A553WHE8_9SPHN</name>
<gene>
    <name evidence="2" type="ORF">FOM92_01255</name>
</gene>
<dbReference type="CDD" id="cd06664">
    <property type="entry name" value="IscU_like"/>
    <property type="match status" value="1"/>
</dbReference>
<dbReference type="Pfam" id="PF01592">
    <property type="entry name" value="NifU_N"/>
    <property type="match status" value="1"/>
</dbReference>
<comment type="caution">
    <text evidence="2">The sequence shown here is derived from an EMBL/GenBank/DDBJ whole genome shotgun (WGS) entry which is preliminary data.</text>
</comment>
<dbReference type="InterPro" id="IPR002871">
    <property type="entry name" value="NIF_FeS_clus_asmbl_NifU_N"/>
</dbReference>
<keyword evidence="3" id="KW-1185">Reference proteome</keyword>
<evidence type="ECO:0000313" key="2">
    <source>
        <dbReference type="EMBL" id="TSB04098.1"/>
    </source>
</evidence>